<keyword evidence="2" id="KW-0472">Membrane</keyword>
<reference evidence="3" key="1">
    <citation type="submission" date="2021-01" db="EMBL/GenBank/DDBJ databases">
        <authorList>
            <person name="Corre E."/>
            <person name="Pelletier E."/>
            <person name="Niang G."/>
            <person name="Scheremetjew M."/>
            <person name="Finn R."/>
            <person name="Kale V."/>
            <person name="Holt S."/>
            <person name="Cochrane G."/>
            <person name="Meng A."/>
            <person name="Brown T."/>
            <person name="Cohen L."/>
        </authorList>
    </citation>
    <scope>NUCLEOTIDE SEQUENCE</scope>
    <source>
        <strain evidence="3">CCMP3276</strain>
    </source>
</reference>
<feature type="region of interest" description="Disordered" evidence="1">
    <location>
        <begin position="328"/>
        <end position="389"/>
    </location>
</feature>
<keyword evidence="2" id="KW-1133">Transmembrane helix</keyword>
<feature type="region of interest" description="Disordered" evidence="1">
    <location>
        <begin position="78"/>
        <end position="98"/>
    </location>
</feature>
<protein>
    <submittedName>
        <fullName evidence="3">Uncharacterized protein</fullName>
    </submittedName>
</protein>
<feature type="compositionally biased region" description="Basic and acidic residues" evidence="1">
    <location>
        <begin position="78"/>
        <end position="97"/>
    </location>
</feature>
<feature type="transmembrane region" description="Helical" evidence="2">
    <location>
        <begin position="151"/>
        <end position="168"/>
    </location>
</feature>
<accession>A0A7S0T5N0</accession>
<proteinExistence type="predicted"/>
<keyword evidence="2" id="KW-0812">Transmembrane</keyword>
<gene>
    <name evidence="3" type="ORF">EMAD1354_LOCUS224</name>
</gene>
<evidence type="ECO:0000256" key="1">
    <source>
        <dbReference type="SAM" id="MobiDB-lite"/>
    </source>
</evidence>
<organism evidence="3">
    <name type="scientific">Erythrolobus madagascarensis</name>
    <dbReference type="NCBI Taxonomy" id="708628"/>
    <lineage>
        <taxon>Eukaryota</taxon>
        <taxon>Rhodophyta</taxon>
        <taxon>Bangiophyceae</taxon>
        <taxon>Porphyridiales</taxon>
        <taxon>Porphyridiaceae</taxon>
        <taxon>Erythrolobus</taxon>
    </lineage>
</organism>
<sequence length="389" mass="42511">MKDSDPATAPVVASTGALYVDASDEKKDSEAVEVRAVETSDAVEFAGENVEEVAEAEAEPVAQTFADKIKNLIASLQKPKEETESMEEAKPEQKAEPETVELVHAVDEKTGEDVMVVKAEEEVEQKSVKEQLADVIDTAVVALSKAPDFRLIFVGELLLVFLCIAIWPPLVQNIGVAILFPPVLLATAAASIMWQRTPDSLPDLVSLRVPPEMSEELTLRVRQIKQKGSELDKLSQAILDVQKDVEKLIPHTDAIDVKMNTICSILDQSDNVLHEELLVVPEDVDVFEVDEEEEVVVVKPKTPKIAPRRSAPPPSDMTQFLNAMFFPSSNSADGKGVNPKNVRKKKKAAKAKAEIEKQASEAAEEATNPVLGTRRSDMSSRRGSDKKSN</sequence>
<name>A0A7S0T5N0_9RHOD</name>
<dbReference type="EMBL" id="HBFE01000328">
    <property type="protein sequence ID" value="CAD8724147.1"/>
    <property type="molecule type" value="Transcribed_RNA"/>
</dbReference>
<evidence type="ECO:0000313" key="3">
    <source>
        <dbReference type="EMBL" id="CAD8724147.1"/>
    </source>
</evidence>
<feature type="compositionally biased region" description="Basic residues" evidence="1">
    <location>
        <begin position="341"/>
        <end position="350"/>
    </location>
</feature>
<feature type="compositionally biased region" description="Basic and acidic residues" evidence="1">
    <location>
        <begin position="374"/>
        <end position="389"/>
    </location>
</feature>
<dbReference type="AlphaFoldDB" id="A0A7S0T5N0"/>
<evidence type="ECO:0000256" key="2">
    <source>
        <dbReference type="SAM" id="Phobius"/>
    </source>
</evidence>